<keyword evidence="3" id="KW-0808">Transferase</keyword>
<dbReference type="InterPro" id="IPR036249">
    <property type="entry name" value="Thioredoxin-like_sf"/>
</dbReference>
<dbReference type="PROSITE" id="PS50404">
    <property type="entry name" value="GST_NTER"/>
    <property type="match status" value="1"/>
</dbReference>
<dbReference type="InterPro" id="IPR040079">
    <property type="entry name" value="Glutathione_S-Trfase"/>
</dbReference>
<evidence type="ECO:0000313" key="3">
    <source>
        <dbReference type="EMBL" id="NKX44325.1"/>
    </source>
</evidence>
<dbReference type="PROSITE" id="PS50405">
    <property type="entry name" value="GST_CTER"/>
    <property type="match status" value="1"/>
</dbReference>
<dbReference type="SUPFAM" id="SSF47616">
    <property type="entry name" value="GST C-terminal domain-like"/>
    <property type="match status" value="1"/>
</dbReference>
<dbReference type="EMBL" id="JAAZQQ010000002">
    <property type="protein sequence ID" value="NKX44325.1"/>
    <property type="molecule type" value="Genomic_DNA"/>
</dbReference>
<dbReference type="Gene3D" id="1.20.1050.10">
    <property type="match status" value="1"/>
</dbReference>
<keyword evidence="4" id="KW-1185">Reference proteome</keyword>
<proteinExistence type="predicted"/>
<organism evidence="3 4">
    <name type="scientific">Roseicyclus persicicus</name>
    <dbReference type="NCBI Taxonomy" id="2650661"/>
    <lineage>
        <taxon>Bacteria</taxon>
        <taxon>Pseudomonadati</taxon>
        <taxon>Pseudomonadota</taxon>
        <taxon>Alphaproteobacteria</taxon>
        <taxon>Rhodobacterales</taxon>
        <taxon>Roseobacteraceae</taxon>
        <taxon>Roseicyclus</taxon>
    </lineage>
</organism>
<comment type="caution">
    <text evidence="3">The sequence shown here is derived from an EMBL/GenBank/DDBJ whole genome shotgun (WGS) entry which is preliminary data.</text>
</comment>
<sequence>MIRLHHVPWGRSFRVLWLLQEMGITPDEIVRYRIGDRAMRGAGLLGVSPAGRIPALEIDGITIFESAAILQYLCESRPEPGFGRPPGHPERVRYLELMGFAETQASLVEQLNLNHLFLRPPAKPSPTVVKLNTLRLADTLRALEGMVEGEYLLPSGFSAADAMLGFNLFAAPFYVRMDPFPRLRDYWGRISARPGFRAAAAIEGPQDFYARDFYEVPGDG</sequence>
<feature type="domain" description="GST C-terminal" evidence="2">
    <location>
        <begin position="87"/>
        <end position="213"/>
    </location>
</feature>
<dbReference type="Gene3D" id="3.40.30.10">
    <property type="entry name" value="Glutaredoxin"/>
    <property type="match status" value="1"/>
</dbReference>
<dbReference type="SUPFAM" id="SSF52833">
    <property type="entry name" value="Thioredoxin-like"/>
    <property type="match status" value="1"/>
</dbReference>
<feature type="domain" description="GST N-terminal" evidence="1">
    <location>
        <begin position="1"/>
        <end position="81"/>
    </location>
</feature>
<dbReference type="InterPro" id="IPR036282">
    <property type="entry name" value="Glutathione-S-Trfase_C_sf"/>
</dbReference>
<dbReference type="AlphaFoldDB" id="A0A7X6JX23"/>
<dbReference type="PANTHER" id="PTHR44051">
    <property type="entry name" value="GLUTATHIONE S-TRANSFERASE-RELATED"/>
    <property type="match status" value="1"/>
</dbReference>
<dbReference type="CDD" id="cd03046">
    <property type="entry name" value="GST_N_GTT1_like"/>
    <property type="match status" value="1"/>
</dbReference>
<dbReference type="InterPro" id="IPR004045">
    <property type="entry name" value="Glutathione_S-Trfase_N"/>
</dbReference>
<dbReference type="PANTHER" id="PTHR44051:SF8">
    <property type="entry name" value="GLUTATHIONE S-TRANSFERASE GSTA"/>
    <property type="match status" value="1"/>
</dbReference>
<evidence type="ECO:0000259" key="1">
    <source>
        <dbReference type="PROSITE" id="PS50404"/>
    </source>
</evidence>
<evidence type="ECO:0000313" key="4">
    <source>
        <dbReference type="Proteomes" id="UP000526408"/>
    </source>
</evidence>
<reference evidence="3 4" key="1">
    <citation type="submission" date="2020-04" db="EMBL/GenBank/DDBJ databases">
        <authorList>
            <person name="Yoon J."/>
        </authorList>
    </citation>
    <scope>NUCLEOTIDE SEQUENCE [LARGE SCALE GENOMIC DNA]</scope>
    <source>
        <strain evidence="3 4">KMU-115</strain>
    </source>
</reference>
<dbReference type="GO" id="GO:0016740">
    <property type="term" value="F:transferase activity"/>
    <property type="evidence" value="ECO:0007669"/>
    <property type="project" value="UniProtKB-KW"/>
</dbReference>
<protein>
    <submittedName>
        <fullName evidence="3">Glutathione S-transferase</fullName>
    </submittedName>
</protein>
<dbReference type="SFLD" id="SFLDS00019">
    <property type="entry name" value="Glutathione_Transferase_(cytos"/>
    <property type="match status" value="1"/>
</dbReference>
<name>A0A7X6JX23_9RHOB</name>
<dbReference type="InterPro" id="IPR010987">
    <property type="entry name" value="Glutathione-S-Trfase_C-like"/>
</dbReference>
<dbReference type="RefSeq" id="WP_168622705.1">
    <property type="nucleotide sequence ID" value="NZ_JAAZQQ010000002.1"/>
</dbReference>
<dbReference type="SFLD" id="SFLDG01150">
    <property type="entry name" value="Main.1:_Beta-like"/>
    <property type="match status" value="1"/>
</dbReference>
<accession>A0A7X6JX23</accession>
<evidence type="ECO:0000259" key="2">
    <source>
        <dbReference type="PROSITE" id="PS50405"/>
    </source>
</evidence>
<gene>
    <name evidence="3" type="ORF">HCU73_06945</name>
</gene>
<dbReference type="SFLD" id="SFLDG00358">
    <property type="entry name" value="Main_(cytGST)"/>
    <property type="match status" value="1"/>
</dbReference>
<dbReference type="Pfam" id="PF13409">
    <property type="entry name" value="GST_N_2"/>
    <property type="match status" value="1"/>
</dbReference>
<dbReference type="Proteomes" id="UP000526408">
    <property type="component" value="Unassembled WGS sequence"/>
</dbReference>